<proteinExistence type="predicted"/>
<protein>
    <submittedName>
        <fullName evidence="1">Uncharacterized protein</fullName>
    </submittedName>
</protein>
<reference evidence="1" key="1">
    <citation type="journal article" date="2018" name="DNA Res.">
        <title>Multiple hybrid de novo genome assembly of finger millet, an orphan allotetraploid crop.</title>
        <authorList>
            <person name="Hatakeyama M."/>
            <person name="Aluri S."/>
            <person name="Balachadran M.T."/>
            <person name="Sivarajan S.R."/>
            <person name="Patrignani A."/>
            <person name="Gruter S."/>
            <person name="Poveda L."/>
            <person name="Shimizu-Inatsugi R."/>
            <person name="Baeten J."/>
            <person name="Francoijs K.J."/>
            <person name="Nataraja K.N."/>
            <person name="Reddy Y.A.N."/>
            <person name="Phadnis S."/>
            <person name="Ravikumar R.L."/>
            <person name="Schlapbach R."/>
            <person name="Sreeman S.M."/>
            <person name="Shimizu K.K."/>
        </authorList>
    </citation>
    <scope>NUCLEOTIDE SEQUENCE</scope>
</reference>
<comment type="caution">
    <text evidence="1">The sequence shown here is derived from an EMBL/GenBank/DDBJ whole genome shotgun (WGS) entry which is preliminary data.</text>
</comment>
<reference evidence="1" key="2">
    <citation type="submission" date="2021-12" db="EMBL/GenBank/DDBJ databases">
        <title>Resequencing data analysis of finger millet.</title>
        <authorList>
            <person name="Hatakeyama M."/>
            <person name="Aluri S."/>
            <person name="Balachadran M.T."/>
            <person name="Sivarajan S.R."/>
            <person name="Poveda L."/>
            <person name="Shimizu-Inatsugi R."/>
            <person name="Schlapbach R."/>
            <person name="Sreeman S.M."/>
            <person name="Shimizu K.K."/>
        </authorList>
    </citation>
    <scope>NUCLEOTIDE SEQUENCE</scope>
</reference>
<evidence type="ECO:0000313" key="2">
    <source>
        <dbReference type="Proteomes" id="UP001054889"/>
    </source>
</evidence>
<dbReference type="Proteomes" id="UP001054889">
    <property type="component" value="Unassembled WGS sequence"/>
</dbReference>
<evidence type="ECO:0000313" key="1">
    <source>
        <dbReference type="EMBL" id="GJN03862.1"/>
    </source>
</evidence>
<dbReference type="AlphaFoldDB" id="A0AAV5D156"/>
<dbReference type="EMBL" id="BQKI01000010">
    <property type="protein sequence ID" value="GJN03862.1"/>
    <property type="molecule type" value="Genomic_DNA"/>
</dbReference>
<name>A0AAV5D156_ELECO</name>
<keyword evidence="2" id="KW-1185">Reference proteome</keyword>
<organism evidence="1 2">
    <name type="scientific">Eleusine coracana subsp. coracana</name>
    <dbReference type="NCBI Taxonomy" id="191504"/>
    <lineage>
        <taxon>Eukaryota</taxon>
        <taxon>Viridiplantae</taxon>
        <taxon>Streptophyta</taxon>
        <taxon>Embryophyta</taxon>
        <taxon>Tracheophyta</taxon>
        <taxon>Spermatophyta</taxon>
        <taxon>Magnoliopsida</taxon>
        <taxon>Liliopsida</taxon>
        <taxon>Poales</taxon>
        <taxon>Poaceae</taxon>
        <taxon>PACMAD clade</taxon>
        <taxon>Chloridoideae</taxon>
        <taxon>Cynodonteae</taxon>
        <taxon>Eleusininae</taxon>
        <taxon>Eleusine</taxon>
    </lineage>
</organism>
<sequence>MGKLIQATTHCLCPWLQRVCPLSIFSFSSTNISSAVPVPEVEHSRHSDLVQKQVTGALAQAEADAEAPAPRARRLVDLDVLVDLQGNTL</sequence>
<gene>
    <name evidence="1" type="primary">ga21351</name>
    <name evidence="1" type="ORF">PR202_ga21351</name>
</gene>
<accession>A0AAV5D156</accession>